<feature type="region of interest" description="Disordered" evidence="1">
    <location>
        <begin position="25"/>
        <end position="129"/>
    </location>
</feature>
<evidence type="ECO:0000256" key="1">
    <source>
        <dbReference type="SAM" id="MobiDB-lite"/>
    </source>
</evidence>
<reference evidence="3" key="1">
    <citation type="submission" date="2023-11" db="EMBL/GenBank/DDBJ databases">
        <title>Genome assemblies of two species of porcelain crab, Petrolisthes cinctipes and Petrolisthes manimaculis (Anomura: Porcellanidae).</title>
        <authorList>
            <person name="Angst P."/>
        </authorList>
    </citation>
    <scope>NUCLEOTIDE SEQUENCE</scope>
    <source>
        <strain evidence="3">PB745_02</strain>
        <tissue evidence="3">Gill</tissue>
    </source>
</reference>
<dbReference type="EMBL" id="JAWZYT010001700">
    <property type="protein sequence ID" value="KAK4309878.1"/>
    <property type="molecule type" value="Genomic_DNA"/>
</dbReference>
<keyword evidence="4" id="KW-1185">Reference proteome</keyword>
<proteinExistence type="predicted"/>
<feature type="compositionally biased region" description="Gly residues" evidence="1">
    <location>
        <begin position="71"/>
        <end position="84"/>
    </location>
</feature>
<feature type="compositionally biased region" description="Basic residues" evidence="1">
    <location>
        <begin position="104"/>
        <end position="118"/>
    </location>
</feature>
<feature type="compositionally biased region" description="Low complexity" evidence="1">
    <location>
        <begin position="85"/>
        <end position="103"/>
    </location>
</feature>
<accession>A0AAE1PKV5</accession>
<evidence type="ECO:0000256" key="2">
    <source>
        <dbReference type="SAM" id="SignalP"/>
    </source>
</evidence>
<feature type="signal peptide" evidence="2">
    <location>
        <begin position="1"/>
        <end position="23"/>
    </location>
</feature>
<protein>
    <submittedName>
        <fullName evidence="3">Uncharacterized protein</fullName>
    </submittedName>
</protein>
<sequence>MKFLVSLACVQLGLKVIMPGSEAVIPEGPDGPFTRGGNTPAPRPGGAEYEDGGGRRARGYQRAPPSKWRLGCGGDIGRLGGAPGAPGVVTGAGAPPARISSSRRTPRRQQPRPARHPGHMSSVWGGAAR</sequence>
<evidence type="ECO:0000313" key="3">
    <source>
        <dbReference type="EMBL" id="KAK4309878.1"/>
    </source>
</evidence>
<feature type="chain" id="PRO_5042054270" evidence="2">
    <location>
        <begin position="24"/>
        <end position="129"/>
    </location>
</feature>
<dbReference type="Proteomes" id="UP001292094">
    <property type="component" value="Unassembled WGS sequence"/>
</dbReference>
<comment type="caution">
    <text evidence="3">The sequence shown here is derived from an EMBL/GenBank/DDBJ whole genome shotgun (WGS) entry which is preliminary data.</text>
</comment>
<dbReference type="AlphaFoldDB" id="A0AAE1PKV5"/>
<organism evidence="3 4">
    <name type="scientific">Petrolisthes manimaculis</name>
    <dbReference type="NCBI Taxonomy" id="1843537"/>
    <lineage>
        <taxon>Eukaryota</taxon>
        <taxon>Metazoa</taxon>
        <taxon>Ecdysozoa</taxon>
        <taxon>Arthropoda</taxon>
        <taxon>Crustacea</taxon>
        <taxon>Multicrustacea</taxon>
        <taxon>Malacostraca</taxon>
        <taxon>Eumalacostraca</taxon>
        <taxon>Eucarida</taxon>
        <taxon>Decapoda</taxon>
        <taxon>Pleocyemata</taxon>
        <taxon>Anomura</taxon>
        <taxon>Galatheoidea</taxon>
        <taxon>Porcellanidae</taxon>
        <taxon>Petrolisthes</taxon>
    </lineage>
</organism>
<gene>
    <name evidence="3" type="ORF">Pmani_018514</name>
</gene>
<keyword evidence="2" id="KW-0732">Signal</keyword>
<evidence type="ECO:0000313" key="4">
    <source>
        <dbReference type="Proteomes" id="UP001292094"/>
    </source>
</evidence>
<name>A0AAE1PKV5_9EUCA</name>